<name>A0AAX4P011_9CHLO</name>
<evidence type="ECO:0000256" key="3">
    <source>
        <dbReference type="ARBA" id="ARBA00023242"/>
    </source>
</evidence>
<proteinExistence type="inferred from homology"/>
<feature type="region of interest" description="Disordered" evidence="4">
    <location>
        <begin position="60"/>
        <end position="83"/>
    </location>
</feature>
<keyword evidence="3" id="KW-0539">Nucleus</keyword>
<feature type="region of interest" description="Disordered" evidence="4">
    <location>
        <begin position="1"/>
        <end position="21"/>
    </location>
</feature>
<dbReference type="GO" id="GO:0000462">
    <property type="term" value="P:maturation of SSU-rRNA from tricistronic rRNA transcript (SSU-rRNA, 5.8S rRNA, LSU-rRNA)"/>
    <property type="evidence" value="ECO:0007669"/>
    <property type="project" value="InterPro"/>
</dbReference>
<evidence type="ECO:0000256" key="2">
    <source>
        <dbReference type="ARBA" id="ARBA00011022"/>
    </source>
</evidence>
<evidence type="ECO:0000256" key="1">
    <source>
        <dbReference type="ARBA" id="ARBA00004604"/>
    </source>
</evidence>
<organism evidence="5 6">
    <name type="scientific">Chloropicon roscoffensis</name>
    <dbReference type="NCBI Taxonomy" id="1461544"/>
    <lineage>
        <taxon>Eukaryota</taxon>
        <taxon>Viridiplantae</taxon>
        <taxon>Chlorophyta</taxon>
        <taxon>Chloropicophyceae</taxon>
        <taxon>Chloropicales</taxon>
        <taxon>Chloropicaceae</taxon>
        <taxon>Chloropicon</taxon>
    </lineage>
</organism>
<keyword evidence="6" id="KW-1185">Reference proteome</keyword>
<feature type="compositionally biased region" description="Gly residues" evidence="4">
    <location>
        <begin position="119"/>
        <end position="133"/>
    </location>
</feature>
<dbReference type="Proteomes" id="UP001472866">
    <property type="component" value="Chromosome 02"/>
</dbReference>
<dbReference type="PANTHER" id="PTHR31109:SF2">
    <property type="entry name" value="RIBOSOME BIOGENESIS PROTEIN SLX9 HOMOLOG"/>
    <property type="match status" value="1"/>
</dbReference>
<evidence type="ECO:0000256" key="4">
    <source>
        <dbReference type="SAM" id="MobiDB-lite"/>
    </source>
</evidence>
<evidence type="ECO:0008006" key="7">
    <source>
        <dbReference type="Google" id="ProtNLM"/>
    </source>
</evidence>
<gene>
    <name evidence="5" type="ORF">HKI87_02g10390</name>
</gene>
<dbReference type="PANTHER" id="PTHR31109">
    <property type="entry name" value="PROTEIN FAM207A"/>
    <property type="match status" value="1"/>
</dbReference>
<protein>
    <recommendedName>
        <fullName evidence="7">Ribosome biogenesis protein SLX9</fullName>
    </recommendedName>
</protein>
<comment type="subcellular location">
    <subcellularLocation>
        <location evidence="1">Nucleus</location>
        <location evidence="1">Nucleolus</location>
    </subcellularLocation>
</comment>
<dbReference type="InterPro" id="IPR028160">
    <property type="entry name" value="Slx9-like"/>
</dbReference>
<sequence length="169" mass="18358">MVLKTGSKERKRQKKEVFSQRLEQAKTHALKAKAAIGKKKAKRKALSKAFQDFSEFSATLEGAGSSPSARARAAGRPGKASVAKERERLSAVVSHPQFQVNPLKAVQNHLRHTLMGGDAVAGGGASNGAGPSAGGKKNKKKKRVTEAERRQQRYRKKMDKEAAMYMDDA</sequence>
<accession>A0AAX4P011</accession>
<dbReference type="GO" id="GO:0030686">
    <property type="term" value="C:90S preribosome"/>
    <property type="evidence" value="ECO:0007669"/>
    <property type="project" value="InterPro"/>
</dbReference>
<feature type="region of interest" description="Disordered" evidence="4">
    <location>
        <begin position="116"/>
        <end position="169"/>
    </location>
</feature>
<reference evidence="5 6" key="1">
    <citation type="submission" date="2024-03" db="EMBL/GenBank/DDBJ databases">
        <title>Complete genome sequence of the green alga Chloropicon roscoffensis RCC1871.</title>
        <authorList>
            <person name="Lemieux C."/>
            <person name="Pombert J.-F."/>
            <person name="Otis C."/>
            <person name="Turmel M."/>
        </authorList>
    </citation>
    <scope>NUCLEOTIDE SEQUENCE [LARGE SCALE GENOMIC DNA]</scope>
    <source>
        <strain evidence="5 6">RCC1871</strain>
    </source>
</reference>
<dbReference type="GO" id="GO:0030688">
    <property type="term" value="C:preribosome, small subunit precursor"/>
    <property type="evidence" value="ECO:0007669"/>
    <property type="project" value="InterPro"/>
</dbReference>
<evidence type="ECO:0000313" key="6">
    <source>
        <dbReference type="Proteomes" id="UP001472866"/>
    </source>
</evidence>
<feature type="compositionally biased region" description="Low complexity" evidence="4">
    <location>
        <begin position="62"/>
        <end position="81"/>
    </location>
</feature>
<dbReference type="AlphaFoldDB" id="A0AAX4P011"/>
<comment type="similarity">
    <text evidence="2">Belongs to the SLX9 family.</text>
</comment>
<dbReference type="Pfam" id="PF15341">
    <property type="entry name" value="SLX9"/>
    <property type="match status" value="1"/>
</dbReference>
<dbReference type="GO" id="GO:0005730">
    <property type="term" value="C:nucleolus"/>
    <property type="evidence" value="ECO:0007669"/>
    <property type="project" value="UniProtKB-SubCell"/>
</dbReference>
<dbReference type="EMBL" id="CP151502">
    <property type="protein sequence ID" value="WZN59513.1"/>
    <property type="molecule type" value="Genomic_DNA"/>
</dbReference>
<evidence type="ECO:0000313" key="5">
    <source>
        <dbReference type="EMBL" id="WZN59513.1"/>
    </source>
</evidence>